<evidence type="ECO:0000313" key="3">
    <source>
        <dbReference type="Proteomes" id="UP000282084"/>
    </source>
</evidence>
<dbReference type="SUPFAM" id="SSF52540">
    <property type="entry name" value="P-loop containing nucleoside triphosphate hydrolases"/>
    <property type="match status" value="1"/>
</dbReference>
<dbReference type="OrthoDB" id="3193269at2"/>
<dbReference type="RefSeq" id="WP_121008238.1">
    <property type="nucleotide sequence ID" value="NZ_RBXO01000001.1"/>
</dbReference>
<dbReference type="InterPro" id="IPR027417">
    <property type="entry name" value="P-loop_NTPase"/>
</dbReference>
<organism evidence="2 3">
    <name type="scientific">Saccharothrix australiensis</name>
    <dbReference type="NCBI Taxonomy" id="2072"/>
    <lineage>
        <taxon>Bacteria</taxon>
        <taxon>Bacillati</taxon>
        <taxon>Actinomycetota</taxon>
        <taxon>Actinomycetes</taxon>
        <taxon>Pseudonocardiales</taxon>
        <taxon>Pseudonocardiaceae</taxon>
        <taxon>Saccharothrix</taxon>
    </lineage>
</organism>
<dbReference type="Pfam" id="PF09848">
    <property type="entry name" value="SLFN-g3_helicase"/>
    <property type="match status" value="1"/>
</dbReference>
<gene>
    <name evidence="2" type="ORF">C8E97_5432</name>
</gene>
<feature type="domain" description="Schlafen group 3-like DNA/RNA helicase" evidence="1">
    <location>
        <begin position="266"/>
        <end position="605"/>
    </location>
</feature>
<evidence type="ECO:0000313" key="2">
    <source>
        <dbReference type="EMBL" id="RKT56722.1"/>
    </source>
</evidence>
<dbReference type="EMBL" id="RBXO01000001">
    <property type="protein sequence ID" value="RKT56722.1"/>
    <property type="molecule type" value="Genomic_DNA"/>
</dbReference>
<dbReference type="Gene3D" id="3.40.50.300">
    <property type="entry name" value="P-loop containing nucleotide triphosphate hydrolases"/>
    <property type="match status" value="1"/>
</dbReference>
<name>A0A495W509_9PSEU</name>
<keyword evidence="3" id="KW-1185">Reference proteome</keyword>
<comment type="caution">
    <text evidence="2">The sequence shown here is derived from an EMBL/GenBank/DDBJ whole genome shotgun (WGS) entry which is preliminary data.</text>
</comment>
<evidence type="ECO:0000259" key="1">
    <source>
        <dbReference type="Pfam" id="PF09848"/>
    </source>
</evidence>
<accession>A0A495W509</accession>
<dbReference type="AlphaFoldDB" id="A0A495W509"/>
<dbReference type="InterPro" id="IPR018647">
    <property type="entry name" value="SLFN_3-like_DNA/RNA_helicase"/>
</dbReference>
<dbReference type="Proteomes" id="UP000282084">
    <property type="component" value="Unassembled WGS sequence"/>
</dbReference>
<reference evidence="2 3" key="1">
    <citation type="submission" date="2018-10" db="EMBL/GenBank/DDBJ databases">
        <title>Sequencing the genomes of 1000 actinobacteria strains.</title>
        <authorList>
            <person name="Klenk H.-P."/>
        </authorList>
    </citation>
    <scope>NUCLEOTIDE SEQUENCE [LARGE SCALE GENOMIC DNA]</scope>
    <source>
        <strain evidence="2 3">DSM 43800</strain>
    </source>
</reference>
<protein>
    <recommendedName>
        <fullName evidence="1">Schlafen group 3-like DNA/RNA helicase domain-containing protein</fullName>
    </recommendedName>
</protein>
<proteinExistence type="predicted"/>
<sequence length="616" mass="68045">MHVYQGSVRDAAEVLRSDPDGFVAGCVDRFRRGRGEQPGDAEIRSWRNSWPVLVAALLRAGLGDLALVLEFELPGTGERVDALVLGARPGGGLTGVVVELKQWDRVRRADSLEVEIAPGIERVHPCRQTAGYLSYLERWLEDATLDLLFRGVAVLHNARSDLARRLRAEVDGRPGSGAVPILSGDELTDAVPGDLAALLGCADLRSPAEEQLARFLALEHRPSPKLFAALDEILARKSEFILLGEQQAAQVRVAKAVVDAVPGRRRVIAVTGGPGTGKTVVALRLLADIPFLTAKAGRLTTRLLTPSGTLMRQLQRALDERTRTRGLFAFPDAPLGDGVIPLVDEAHRLRNGPFQARRLVRKAPVSVFLLDERQVIRPNEGVTVEQLRRVAAEEGAEFRHVELTSQFRCGGSQAYLNWLSRLLSDEGRPPAWTGADYDAGVVRDPDELDAWVRRQGPAGRVAAGFCWPWPKRVEGRPLSDDVVIRWTDREGVDRVWRRPWNAGSAHRGPDGTIIAPRREFWATDRGGQDQVGCVYTCQGLEYDYGGVIFGADLVRRDDRWVADPRRSHDTALNSLSPDRYLPLALNTYWVLASRATRGCRFYSTDPETQRFLSGLC</sequence>